<dbReference type="InterPro" id="IPR008936">
    <property type="entry name" value="Rho_GTPase_activation_prot"/>
</dbReference>
<dbReference type="CDD" id="cd21206">
    <property type="entry name" value="CH_IQGAP"/>
    <property type="match status" value="1"/>
</dbReference>
<evidence type="ECO:0000256" key="2">
    <source>
        <dbReference type="SAM" id="MobiDB-lite"/>
    </source>
</evidence>
<dbReference type="SMART" id="SM00323">
    <property type="entry name" value="RasGAP"/>
    <property type="match status" value="1"/>
</dbReference>
<name>A0A517L4L0_9PEZI</name>
<dbReference type="InterPro" id="IPR000048">
    <property type="entry name" value="IQ_motif_EF-hand-BS"/>
</dbReference>
<protein>
    <recommendedName>
        <fullName evidence="7">Ras GTPase activating protein ira2</fullName>
    </recommendedName>
</protein>
<dbReference type="GO" id="GO:0005938">
    <property type="term" value="C:cell cortex"/>
    <property type="evidence" value="ECO:0007669"/>
    <property type="project" value="TreeGrafter"/>
</dbReference>
<organism evidence="5 6">
    <name type="scientific">Venturia effusa</name>
    <dbReference type="NCBI Taxonomy" id="50376"/>
    <lineage>
        <taxon>Eukaryota</taxon>
        <taxon>Fungi</taxon>
        <taxon>Dikarya</taxon>
        <taxon>Ascomycota</taxon>
        <taxon>Pezizomycotina</taxon>
        <taxon>Dothideomycetes</taxon>
        <taxon>Pleosporomycetidae</taxon>
        <taxon>Venturiales</taxon>
        <taxon>Venturiaceae</taxon>
        <taxon>Venturia</taxon>
    </lineage>
</organism>
<dbReference type="GO" id="GO:0005096">
    <property type="term" value="F:GTPase activator activity"/>
    <property type="evidence" value="ECO:0007669"/>
    <property type="project" value="TreeGrafter"/>
</dbReference>
<evidence type="ECO:0000259" key="3">
    <source>
        <dbReference type="PROSITE" id="PS50018"/>
    </source>
</evidence>
<feature type="domain" description="Calponin-homology (CH)" evidence="4">
    <location>
        <begin position="302"/>
        <end position="408"/>
    </location>
</feature>
<feature type="domain" description="Ras-GAP" evidence="3">
    <location>
        <begin position="1099"/>
        <end position="1328"/>
    </location>
</feature>
<gene>
    <name evidence="5" type="ORF">FKW77_010563</name>
</gene>
<dbReference type="SUPFAM" id="SSF48350">
    <property type="entry name" value="GTPase activation domain, GAP"/>
    <property type="match status" value="1"/>
</dbReference>
<dbReference type="PROSITE" id="PS50021">
    <property type="entry name" value="CH"/>
    <property type="match status" value="1"/>
</dbReference>
<dbReference type="Pfam" id="PF03836">
    <property type="entry name" value="RasGAP_C"/>
    <property type="match status" value="1"/>
</dbReference>
<dbReference type="SUPFAM" id="SSF47576">
    <property type="entry name" value="Calponin-homology domain, CH-domain"/>
    <property type="match status" value="1"/>
</dbReference>
<dbReference type="Gene3D" id="1.10.418.10">
    <property type="entry name" value="Calponin-like domain"/>
    <property type="match status" value="1"/>
</dbReference>
<feature type="coiled-coil region" evidence="1">
    <location>
        <begin position="676"/>
        <end position="703"/>
    </location>
</feature>
<dbReference type="PANTHER" id="PTHR14149">
    <property type="entry name" value="RAS GTPASE-ACTIVATING PROTEIN WITH IQ MOTIF"/>
    <property type="match status" value="1"/>
</dbReference>
<evidence type="ECO:0000256" key="1">
    <source>
        <dbReference type="SAM" id="Coils"/>
    </source>
</evidence>
<accession>A0A517L4L0</accession>
<feature type="compositionally biased region" description="Low complexity" evidence="2">
    <location>
        <begin position="26"/>
        <end position="38"/>
    </location>
</feature>
<reference evidence="5 6" key="1">
    <citation type="submission" date="2019-07" db="EMBL/GenBank/DDBJ databases">
        <title>Finished genome of Venturia effusa.</title>
        <authorList>
            <person name="Young C.A."/>
            <person name="Cox M.P."/>
            <person name="Ganley A.R.D."/>
            <person name="David W.J."/>
        </authorList>
    </citation>
    <scope>NUCLEOTIDE SEQUENCE [LARGE SCALE GENOMIC DNA]</scope>
    <source>
        <strain evidence="6">albino</strain>
    </source>
</reference>
<feature type="region of interest" description="Disordered" evidence="2">
    <location>
        <begin position="1"/>
        <end position="185"/>
    </location>
</feature>
<feature type="compositionally biased region" description="Polar residues" evidence="2">
    <location>
        <begin position="101"/>
        <end position="113"/>
    </location>
</feature>
<dbReference type="STRING" id="50376.A0A517L4L0"/>
<dbReference type="Gene3D" id="1.10.506.10">
    <property type="entry name" value="GTPase Activation - p120gap, domain 1"/>
    <property type="match status" value="1"/>
</dbReference>
<dbReference type="InterPro" id="IPR000593">
    <property type="entry name" value="RasGAP_C"/>
</dbReference>
<dbReference type="Pfam" id="PF00307">
    <property type="entry name" value="CH"/>
    <property type="match status" value="1"/>
</dbReference>
<dbReference type="EMBL" id="CP042188">
    <property type="protein sequence ID" value="QDS70582.1"/>
    <property type="molecule type" value="Genomic_DNA"/>
</dbReference>
<dbReference type="SMART" id="SM00033">
    <property type="entry name" value="CH"/>
    <property type="match status" value="1"/>
</dbReference>
<dbReference type="Proteomes" id="UP000316270">
    <property type="component" value="Chromosome 4"/>
</dbReference>
<dbReference type="SUPFAM" id="SSF143885">
    <property type="entry name" value="RGC domain-like"/>
    <property type="match status" value="1"/>
</dbReference>
<dbReference type="SMART" id="SM00015">
    <property type="entry name" value="IQ"/>
    <property type="match status" value="11"/>
</dbReference>
<sequence>MSQNYPYRPRSAVGHPATSPSPLRHASTASTGSNASSNYPPSRTSTLSSNASNGHPTERPSHRRGQSEAAVNNASAKEGDSNAAAGSTYASIRQSLRPAVRTTNTSPMPSNIRSLPPINSRPSSITGSQPASSRTSSVNESIPLSTVSTTEATLSAASQRRPLSTHGRSQSVDEFRSQDSYDGSLSPVAALRPAANGISRSTSIRGHDRLQSSSSHVHFTQHLDRPELEVFQKSSTGHLRTLSKIEDEDLKLVARDSDVVGMQGRHKLKRGNNQKTSRATPGWAGSIWMDKQRQFLAAYEYLCHIGEAKEWIEDIIGKEIAPIVSLEEAMRDGVTLAEIVQALYPDRRLRIFRHAKLQFRHSDNIAIFFRFLEEIELPDLFWFELVDLYEKKNIPKVVYCIHALSWLLYRKGIVDFRIGNLVGQLQFEDHELEATQKGLDKVGTMPNFSGMGATFGAEPDPEPELQESEQERTDRELLENEESVVDLQGQVRGAMVRLRLGDTMQDLWDSEVWVAQLQAKIRGDFAREIFQYRLDMKKFAVDLQSATRGFLVRCQARYEQDYWKGREREVVLLQNLMRARKARAETKHFVTKLRRQEHGIRQLQAAIRGALTRRDVSDEFEATREAGEDVRWLQAAIRGALARKRVETQLYSFESAQSHVEQLQAAIRGALARQRVAIQLERFDAAESQVERLQAAVRGMLQRKAQRVDRTSLRQHESFISILQAAVRASASRKIHYEVKKKLHSKATEWQEFQSAIRGQTLRHSLAISQQALRAQSGPITAFQTIARGHMARNRDSELRATLLSQQSYVISFQSQLRSYFVQRRHASDMSALHRASRCIIQFQAASRGYMNRLRTEELLNDLYDHEDAITALQSFLRASACSGRIGRLFMELEGEEVVIEQLQSLARGNLVRVSFAEKMKFYKENMQKVVKIQSFIRGRQQGEAYKTLTSGKNPPVGTVKNFVHLLNDSDFDFDEEIEFERLRKTVVHQVRQNELAEQYIDQLDVKIALLVKNKITLDEVVKHQKHFGGHVGSLLSSKDIASKDPFDLKALNKNSRNKLEHYQELFFVLQTQPQYLARMFKRLREQGIPEQESKRIELLMMSVYGFAQKRREEYYLLKLLSRAIKEEVDGCDSLQDYSRGNFFWVKLLASYMRSPRDRKYLRDALSPVVKEDILENEGLNLESDPMQIYRSAINNEELRTGQRSRRRADIPREEAIRDPETRETFIRHLQDLRDIADHFFLCLEETIHKIPYGVRYISQQMFDILRSKFPHEASQHLLSIVGNWLWKAYIQPALLQPDTWGVVDRGLSPMQKRNLGEVAKVVGQIAAGRLFGGENVYLQPINPYISEALGRIDEIWAKMIDVREADAHFDIDEFNDLYARTKPTLYMKLTDIFAIHKLLAQDIAVVCPSQDDMLREVIRELGSAKNNENDMLHVSSSEITLTLNPKYHDTEDPDAAVKSLFMETKRCVLYIIRIQTGTNLLDIMVRPILLEDEDRWSQLVNDELLESGSGKNPRRSSNPYSNSSALIDITALSYAELKRTALENILALEKTGRITRVNHYQDLLNAIAIDIRTKHKRRIQRSREMDNVRVTLSALQEKASWLESQLTSYNDYIEQAMVTLQQKSKGKKRFLLPFTKQYNHERELARSGRIPRFGSFKYSARNLAEKGVVVAWRGYSERQWDKINVTISSDEVGVFHIEGSIGSLMIPGAAASVPLDDLLQAQFNNCQFMNLFGDEGEGGKKGEGPLRLNVNLLVHLLMRKFYRDE</sequence>
<feature type="compositionally biased region" description="Polar residues" evidence="2">
    <location>
        <begin position="120"/>
        <end position="170"/>
    </location>
</feature>
<dbReference type="PROSITE" id="PS50018">
    <property type="entry name" value="RAS_GTPASE_ACTIV_2"/>
    <property type="match status" value="1"/>
</dbReference>
<evidence type="ECO:0000259" key="4">
    <source>
        <dbReference type="PROSITE" id="PS50021"/>
    </source>
</evidence>
<dbReference type="OrthoDB" id="775356at2759"/>
<proteinExistence type="predicted"/>
<evidence type="ECO:0000313" key="5">
    <source>
        <dbReference type="EMBL" id="QDS70582.1"/>
    </source>
</evidence>
<feature type="compositionally biased region" description="Polar residues" evidence="2">
    <location>
        <begin position="84"/>
        <end position="94"/>
    </location>
</feature>
<keyword evidence="1" id="KW-0175">Coiled coil</keyword>
<dbReference type="Pfam" id="PF00616">
    <property type="entry name" value="RasGAP"/>
    <property type="match status" value="1"/>
</dbReference>
<dbReference type="InterPro" id="IPR001715">
    <property type="entry name" value="CH_dom"/>
</dbReference>
<evidence type="ECO:0008006" key="7">
    <source>
        <dbReference type="Google" id="ProtNLM"/>
    </source>
</evidence>
<dbReference type="InterPro" id="IPR001936">
    <property type="entry name" value="RasGAP_dom"/>
</dbReference>
<dbReference type="PROSITE" id="PS50096">
    <property type="entry name" value="IQ"/>
    <property type="match status" value="11"/>
</dbReference>
<dbReference type="CDD" id="cd05127">
    <property type="entry name" value="RasGAP_IQGAP_like"/>
    <property type="match status" value="1"/>
</dbReference>
<evidence type="ECO:0000313" key="6">
    <source>
        <dbReference type="Proteomes" id="UP000316270"/>
    </source>
</evidence>
<dbReference type="PANTHER" id="PTHR14149:SF14">
    <property type="entry name" value="CALPONIN-HOMOLOGY (CH) DOMAIN-CONTAINING PROTEIN"/>
    <property type="match status" value="1"/>
</dbReference>
<feature type="compositionally biased region" description="Polar residues" evidence="2">
    <location>
        <begin position="39"/>
        <end position="55"/>
    </location>
</feature>
<keyword evidence="6" id="KW-1185">Reference proteome</keyword>
<dbReference type="InterPro" id="IPR036872">
    <property type="entry name" value="CH_dom_sf"/>
</dbReference>